<keyword evidence="4 9" id="KW-1133">Transmembrane helix</keyword>
<name>A0A8C4TH54_ERPCA</name>
<proteinExistence type="predicted"/>
<evidence type="ECO:0000256" key="4">
    <source>
        <dbReference type="ARBA" id="ARBA00022989"/>
    </source>
</evidence>
<comment type="subcellular location">
    <subcellularLocation>
        <location evidence="1">Cell membrane</location>
        <topology evidence="1">Multi-pass membrane protein</topology>
    </subcellularLocation>
</comment>
<organism evidence="11 12">
    <name type="scientific">Erpetoichthys calabaricus</name>
    <name type="common">Rope fish</name>
    <name type="synonym">Calamoichthys calabaricus</name>
    <dbReference type="NCBI Taxonomy" id="27687"/>
    <lineage>
        <taxon>Eukaryota</taxon>
        <taxon>Metazoa</taxon>
        <taxon>Chordata</taxon>
        <taxon>Craniata</taxon>
        <taxon>Vertebrata</taxon>
        <taxon>Euteleostomi</taxon>
        <taxon>Actinopterygii</taxon>
        <taxon>Polypteriformes</taxon>
        <taxon>Polypteridae</taxon>
        <taxon>Erpetoichthys</taxon>
    </lineage>
</organism>
<dbReference type="InterPro" id="IPR017452">
    <property type="entry name" value="GPCR_Rhodpsn_7TM"/>
</dbReference>
<evidence type="ECO:0000256" key="9">
    <source>
        <dbReference type="SAM" id="Phobius"/>
    </source>
</evidence>
<feature type="transmembrane region" description="Helical" evidence="9">
    <location>
        <begin position="112"/>
        <end position="137"/>
    </location>
</feature>
<feature type="domain" description="G-protein coupled receptors family 1 profile" evidence="10">
    <location>
        <begin position="92"/>
        <end position="347"/>
    </location>
</feature>
<dbReference type="Proteomes" id="UP000694620">
    <property type="component" value="Unassembled WGS sequence"/>
</dbReference>
<feature type="transmembrane region" description="Helical" evidence="9">
    <location>
        <begin position="331"/>
        <end position="353"/>
    </location>
</feature>
<dbReference type="GeneTree" id="ENSGT01120000271932"/>
<dbReference type="Gene3D" id="1.20.1070.10">
    <property type="entry name" value="Rhodopsin 7-helix transmembrane proteins"/>
    <property type="match status" value="1"/>
</dbReference>
<evidence type="ECO:0000256" key="1">
    <source>
        <dbReference type="ARBA" id="ARBA00004651"/>
    </source>
</evidence>
<dbReference type="PROSITE" id="PS50262">
    <property type="entry name" value="G_PROTEIN_RECEP_F1_2"/>
    <property type="match status" value="1"/>
</dbReference>
<feature type="transmembrane region" description="Helical" evidence="9">
    <location>
        <begin position="236"/>
        <end position="259"/>
    </location>
</feature>
<keyword evidence="2" id="KW-1003">Cell membrane</keyword>
<reference evidence="11" key="1">
    <citation type="submission" date="2025-08" db="UniProtKB">
        <authorList>
            <consortium name="Ensembl"/>
        </authorList>
    </citation>
    <scope>IDENTIFICATION</scope>
</reference>
<feature type="transmembrane region" description="Helical" evidence="9">
    <location>
        <begin position="191"/>
        <end position="216"/>
    </location>
</feature>
<dbReference type="PANTHER" id="PTHR24249:SF381">
    <property type="entry name" value="TRACE AMINE ASSOCIATED RECEPTOR 19P-RELATED"/>
    <property type="match status" value="1"/>
</dbReference>
<evidence type="ECO:0000256" key="7">
    <source>
        <dbReference type="ARBA" id="ARBA00023170"/>
    </source>
</evidence>
<keyword evidence="7" id="KW-0675">Receptor</keyword>
<keyword evidence="8" id="KW-0807">Transducer</keyword>
<reference evidence="11" key="2">
    <citation type="submission" date="2025-09" db="UniProtKB">
        <authorList>
            <consortium name="Ensembl"/>
        </authorList>
    </citation>
    <scope>IDENTIFICATION</scope>
</reference>
<evidence type="ECO:0000313" key="11">
    <source>
        <dbReference type="Ensembl" id="ENSECRP00000030560.1"/>
    </source>
</evidence>
<dbReference type="InterPro" id="IPR000276">
    <property type="entry name" value="GPCR_Rhodpsn"/>
</dbReference>
<keyword evidence="6 9" id="KW-0472">Membrane</keyword>
<protein>
    <recommendedName>
        <fullName evidence="10">G-protein coupled receptors family 1 profile domain-containing protein</fullName>
    </recommendedName>
</protein>
<evidence type="ECO:0000259" key="10">
    <source>
        <dbReference type="PROSITE" id="PS50262"/>
    </source>
</evidence>
<evidence type="ECO:0000256" key="3">
    <source>
        <dbReference type="ARBA" id="ARBA00022692"/>
    </source>
</evidence>
<dbReference type="SUPFAM" id="SSF81321">
    <property type="entry name" value="Family A G protein-coupled receptor-like"/>
    <property type="match status" value="1"/>
</dbReference>
<dbReference type="PRINTS" id="PR00237">
    <property type="entry name" value="GPCRRHODOPSN"/>
</dbReference>
<evidence type="ECO:0000256" key="8">
    <source>
        <dbReference type="ARBA" id="ARBA00023224"/>
    </source>
</evidence>
<dbReference type="InterPro" id="IPR050569">
    <property type="entry name" value="TAAR"/>
</dbReference>
<keyword evidence="3 9" id="KW-0812">Transmembrane</keyword>
<dbReference type="Ensembl" id="ENSECRT00000031202.1">
    <property type="protein sequence ID" value="ENSECRP00000030560.1"/>
    <property type="gene ID" value="ENSECRG00000020723.1"/>
</dbReference>
<dbReference type="Pfam" id="PF00001">
    <property type="entry name" value="7tm_1"/>
    <property type="match status" value="1"/>
</dbReference>
<dbReference type="PANTHER" id="PTHR24249">
    <property type="entry name" value="HISTAMINE RECEPTOR-RELATED G-PROTEIN COUPLED RECEPTOR"/>
    <property type="match status" value="1"/>
</dbReference>
<dbReference type="GO" id="GO:0001594">
    <property type="term" value="F:trace-amine receptor activity"/>
    <property type="evidence" value="ECO:0007669"/>
    <property type="project" value="TreeGrafter"/>
</dbReference>
<dbReference type="GO" id="GO:0005886">
    <property type="term" value="C:plasma membrane"/>
    <property type="evidence" value="ECO:0007669"/>
    <property type="project" value="UniProtKB-SubCell"/>
</dbReference>
<sequence>CKSVPEEFVKNTQQRDASCELRQQREYGSRRASVYKHLSVQAGRLNMEFKQLRFGRCYPQSNTSCLKLIFETEVYGLYYTFSCLLLSSTVFGNLLVIISISHFLQLHTPTNLLILSLAAADFLVGFFVLPMTLIGMIETCWYFGVIYCYLYQALANILNTVVVYNVALISIDRYVAVCHPFFYSSKVTLTVANISIAVVWLFALLITLILLCLSDIVTERCEQACAVYTYYDEMDIFLLLINFFIPYSLMIGFYIRIFVVARSHSRAINCMIEKRQTEESIDRKISKPSERKAAKTLGVVVGAFIICWLPINVYNFYNDRNNLITGIIRNVFVLVSEVNFGVNPILYAFLYSWFRKALKIILTFKIFSSASSVLNLFRAQTTADILFSDMAVICLIIKSYTILDPLLF</sequence>
<accession>A0A8C4TH54</accession>
<dbReference type="SMART" id="SM01381">
    <property type="entry name" value="7TM_GPCR_Srsx"/>
    <property type="match status" value="1"/>
</dbReference>
<evidence type="ECO:0000256" key="2">
    <source>
        <dbReference type="ARBA" id="ARBA00022475"/>
    </source>
</evidence>
<keyword evidence="12" id="KW-1185">Reference proteome</keyword>
<evidence type="ECO:0000256" key="6">
    <source>
        <dbReference type="ARBA" id="ARBA00023136"/>
    </source>
</evidence>
<evidence type="ECO:0000313" key="12">
    <source>
        <dbReference type="Proteomes" id="UP000694620"/>
    </source>
</evidence>
<feature type="transmembrane region" description="Helical" evidence="9">
    <location>
        <begin position="77"/>
        <end position="100"/>
    </location>
</feature>
<keyword evidence="5" id="KW-0297">G-protein coupled receptor</keyword>
<dbReference type="AlphaFoldDB" id="A0A8C4TH54"/>
<feature type="transmembrane region" description="Helical" evidence="9">
    <location>
        <begin position="293"/>
        <end position="311"/>
    </location>
</feature>
<evidence type="ECO:0000256" key="5">
    <source>
        <dbReference type="ARBA" id="ARBA00023040"/>
    </source>
</evidence>
<feature type="transmembrane region" description="Helical" evidence="9">
    <location>
        <begin position="149"/>
        <end position="171"/>
    </location>
</feature>